<evidence type="ECO:0000313" key="3">
    <source>
        <dbReference type="Proteomes" id="UP000186106"/>
    </source>
</evidence>
<dbReference type="SUPFAM" id="SSF54427">
    <property type="entry name" value="NTF2-like"/>
    <property type="match status" value="1"/>
</dbReference>
<accession>A0A1N7IP65</accession>
<evidence type="ECO:0008006" key="5">
    <source>
        <dbReference type="Google" id="ProtNLM"/>
    </source>
</evidence>
<dbReference type="EMBL" id="CP033926">
    <property type="protein sequence ID" value="AZA98416.1"/>
    <property type="molecule type" value="Genomic_DNA"/>
</dbReference>
<dbReference type="InterPro" id="IPR032710">
    <property type="entry name" value="NTF2-like_dom_sf"/>
</dbReference>
<sequence>MNNTEKITREIMEFHKNIEKWFQGKAENKEALYQQILSGFSSEFTMINGDGKPVTLSLFSDWLPTVFGKFPERIVQVENIEVHHSDHHGLATYIETQTTEGVTNKRKSSAVFLVNEEKALWFHLIENWI</sequence>
<proteinExistence type="predicted"/>
<dbReference type="Gene3D" id="3.10.450.50">
    <property type="match status" value="1"/>
</dbReference>
<organism evidence="2 3">
    <name type="scientific">Chryseobacterium joostei</name>
    <dbReference type="NCBI Taxonomy" id="112234"/>
    <lineage>
        <taxon>Bacteria</taxon>
        <taxon>Pseudomonadati</taxon>
        <taxon>Bacteroidota</taxon>
        <taxon>Flavobacteriia</taxon>
        <taxon>Flavobacteriales</taxon>
        <taxon>Weeksellaceae</taxon>
        <taxon>Chryseobacterium group</taxon>
        <taxon>Chryseobacterium</taxon>
    </lineage>
</organism>
<dbReference type="STRING" id="112234.SAMN05421768_106166"/>
<evidence type="ECO:0000313" key="2">
    <source>
        <dbReference type="EMBL" id="SIS38864.1"/>
    </source>
</evidence>
<name>A0A1N7IP65_9FLAO</name>
<evidence type="ECO:0000313" key="1">
    <source>
        <dbReference type="EMBL" id="AZA98416.1"/>
    </source>
</evidence>
<dbReference type="RefSeq" id="WP_076355580.1">
    <property type="nucleotide sequence ID" value="NZ_CP033926.1"/>
</dbReference>
<reference evidence="2 3" key="1">
    <citation type="submission" date="2017-01" db="EMBL/GenBank/DDBJ databases">
        <authorList>
            <person name="Mah S.A."/>
            <person name="Swanson W.J."/>
            <person name="Moy G.W."/>
            <person name="Vacquier V.D."/>
        </authorList>
    </citation>
    <scope>NUCLEOTIDE SEQUENCE [LARGE SCALE GENOMIC DNA]</scope>
    <source>
        <strain evidence="2 3">DSM 16927</strain>
    </source>
</reference>
<evidence type="ECO:0000313" key="4">
    <source>
        <dbReference type="Proteomes" id="UP000279541"/>
    </source>
</evidence>
<keyword evidence="4" id="KW-1185">Reference proteome</keyword>
<protein>
    <recommendedName>
        <fullName evidence="5">DUF4440 domain-containing protein</fullName>
    </recommendedName>
</protein>
<dbReference type="OrthoDB" id="766667at2"/>
<dbReference type="Proteomes" id="UP000186106">
    <property type="component" value="Unassembled WGS sequence"/>
</dbReference>
<dbReference type="Proteomes" id="UP000279541">
    <property type="component" value="Chromosome"/>
</dbReference>
<dbReference type="AlphaFoldDB" id="A0A1N7IP65"/>
<dbReference type="KEGG" id="cjt:EG359_01810"/>
<dbReference type="EMBL" id="FTNZ01000006">
    <property type="protein sequence ID" value="SIS38864.1"/>
    <property type="molecule type" value="Genomic_DNA"/>
</dbReference>
<gene>
    <name evidence="1" type="ORF">EG359_01810</name>
    <name evidence="2" type="ORF">SAMN05421768_106166</name>
</gene>
<reference evidence="1 4" key="2">
    <citation type="submission" date="2018-11" db="EMBL/GenBank/DDBJ databases">
        <title>Proposal to divide the Flavobacteriaceae and reorganize its genera based on Amino Acid Identity values calculated from whole genome sequences.</title>
        <authorList>
            <person name="Nicholson A.C."/>
            <person name="Gulvik C.A."/>
            <person name="Whitney A.M."/>
            <person name="Humrighouse B.W."/>
            <person name="Bell M."/>
            <person name="Holmes B."/>
            <person name="Steigerwalt A.G."/>
            <person name="Villarma A."/>
            <person name="Sheth M."/>
            <person name="Batra D."/>
            <person name="Pryor J."/>
            <person name="Bernardet J.-F."/>
            <person name="Hugo C."/>
            <person name="Kampfer P."/>
            <person name="Newman J."/>
            <person name="McQuiston J.R."/>
        </authorList>
    </citation>
    <scope>NUCLEOTIDE SEQUENCE [LARGE SCALE GENOMIC DNA]</scope>
    <source>
        <strain evidence="1 4">DSM 16927</strain>
    </source>
</reference>